<dbReference type="AlphaFoldDB" id="A0A4Y2DTP6"/>
<evidence type="ECO:0000313" key="1">
    <source>
        <dbReference type="EMBL" id="GBM20232.1"/>
    </source>
</evidence>
<accession>A0A4Y2DTP6</accession>
<sequence length="74" mass="8399">MLSGIVPPLRAETSATPGLVEPIVKEIASLAKIRGLEVDKNDIDELVEEHNQDLTTEELMKLHCVHSKKLWRRR</sequence>
<dbReference type="OrthoDB" id="7422307at2759"/>
<organism evidence="1 2">
    <name type="scientific">Araneus ventricosus</name>
    <name type="common">Orbweaver spider</name>
    <name type="synonym">Epeira ventricosa</name>
    <dbReference type="NCBI Taxonomy" id="182803"/>
    <lineage>
        <taxon>Eukaryota</taxon>
        <taxon>Metazoa</taxon>
        <taxon>Ecdysozoa</taxon>
        <taxon>Arthropoda</taxon>
        <taxon>Chelicerata</taxon>
        <taxon>Arachnida</taxon>
        <taxon>Araneae</taxon>
        <taxon>Araneomorphae</taxon>
        <taxon>Entelegynae</taxon>
        <taxon>Araneoidea</taxon>
        <taxon>Araneidae</taxon>
        <taxon>Araneus</taxon>
    </lineage>
</organism>
<reference evidence="1 2" key="1">
    <citation type="journal article" date="2019" name="Sci. Rep.">
        <title>Orb-weaving spider Araneus ventricosus genome elucidates the spidroin gene catalogue.</title>
        <authorList>
            <person name="Kono N."/>
            <person name="Nakamura H."/>
            <person name="Ohtoshi R."/>
            <person name="Moran D.A.P."/>
            <person name="Shinohara A."/>
            <person name="Yoshida Y."/>
            <person name="Fujiwara M."/>
            <person name="Mori M."/>
            <person name="Tomita M."/>
            <person name="Arakawa K."/>
        </authorList>
    </citation>
    <scope>NUCLEOTIDE SEQUENCE [LARGE SCALE GENOMIC DNA]</scope>
</reference>
<dbReference type="EMBL" id="BGPR01000439">
    <property type="protein sequence ID" value="GBM20232.1"/>
    <property type="molecule type" value="Genomic_DNA"/>
</dbReference>
<proteinExistence type="predicted"/>
<gene>
    <name evidence="1" type="ORF">AVEN_216652_1</name>
</gene>
<comment type="caution">
    <text evidence="1">The sequence shown here is derived from an EMBL/GenBank/DDBJ whole genome shotgun (WGS) entry which is preliminary data.</text>
</comment>
<name>A0A4Y2DTP6_ARAVE</name>
<protein>
    <submittedName>
        <fullName evidence="1">Uncharacterized protein</fullName>
    </submittedName>
</protein>
<keyword evidence="2" id="KW-1185">Reference proteome</keyword>
<evidence type="ECO:0000313" key="2">
    <source>
        <dbReference type="Proteomes" id="UP000499080"/>
    </source>
</evidence>
<dbReference type="Proteomes" id="UP000499080">
    <property type="component" value="Unassembled WGS sequence"/>
</dbReference>